<dbReference type="SUPFAM" id="SSF56425">
    <property type="entry name" value="Succinate dehydrogenase/fumarate reductase flavoprotein, catalytic domain"/>
    <property type="match status" value="1"/>
</dbReference>
<dbReference type="InterPro" id="IPR003953">
    <property type="entry name" value="FAD-dep_OxRdtase_2_FAD-bd"/>
</dbReference>
<keyword evidence="7" id="KW-1185">Reference proteome</keyword>
<evidence type="ECO:0000256" key="2">
    <source>
        <dbReference type="ARBA" id="ARBA00022630"/>
    </source>
</evidence>
<evidence type="ECO:0000256" key="3">
    <source>
        <dbReference type="ARBA" id="ARBA00022827"/>
    </source>
</evidence>
<keyword evidence="3" id="KW-0274">FAD</keyword>
<keyword evidence="4" id="KW-0560">Oxidoreductase</keyword>
<dbReference type="AlphaFoldDB" id="A0A7Z2GNX5"/>
<evidence type="ECO:0000259" key="5">
    <source>
        <dbReference type="Pfam" id="PF00890"/>
    </source>
</evidence>
<dbReference type="Pfam" id="PF00890">
    <property type="entry name" value="FAD_binding_2"/>
    <property type="match status" value="1"/>
</dbReference>
<dbReference type="InterPro" id="IPR050315">
    <property type="entry name" value="FAD-oxidoreductase_2"/>
</dbReference>
<comment type="cofactor">
    <cofactor evidence="1">
        <name>FAD</name>
        <dbReference type="ChEBI" id="CHEBI:57692"/>
    </cofactor>
</comment>
<name>A0A7Z2GNX5_9BURK</name>
<gene>
    <name evidence="6" type="ORF">FAZ98_26285</name>
</gene>
<dbReference type="Gene3D" id="3.50.50.60">
    <property type="entry name" value="FAD/NAD(P)-binding domain"/>
    <property type="match status" value="2"/>
</dbReference>
<dbReference type="EMBL" id="CP046915">
    <property type="protein sequence ID" value="QGZ65282.1"/>
    <property type="molecule type" value="Genomic_DNA"/>
</dbReference>
<dbReference type="OrthoDB" id="9813348at2"/>
<sequence>MSVENPWDREVDVLVLGAGAGGMAAALVASLEGLEPLVVEKTGLVGGTASTSAGSIWIPGNQQSREAGFADDPEDAERYMRALAGKNERDPIRDAYLATGPRVVDYLRERSDVRFVPCGKHPDYRDMPGSAVYGRALVPEMFDGRLLGAAFEKVRPPIREFLVLGGMMVGKADLPPLLGRFRSVRNFVYAGRLVLRYWLDRLRFSRGTRLVMGNALVARLFHSLRQRGVAFQFDAHATSLIREGDRVIGAVVKTAGTSERIRARKGVVIATGGFGHSAALRSELMPTNPADYSLACAANTGDGIELGRQSGAAIAVKEHGRGGFWTPMSVVKRADGSTGLFPHLLLDRAKPGLIAINGKGQRFVNEACSYHDFVDAMLSENGPARGTPAWLVCETAFVEKYGLGAIYPGTRNLKPFERSGYLHVANSIEELARKLDVNAAALASTLRRYNEFARQGKDADFGKGETELNRFNGDPAVTPNPCLGGIERGPYAALAVWPGDIATSAGLRTNADAQVIGEHGEAVAGLYACGNDMASVMLGTYPGPGTTLGPALTFAYRAVMHAVGKSDIARFSAAASSAQPVG</sequence>
<dbReference type="GO" id="GO:0008202">
    <property type="term" value="P:steroid metabolic process"/>
    <property type="evidence" value="ECO:0007669"/>
    <property type="project" value="UniProtKB-ARBA"/>
</dbReference>
<reference evidence="6 7" key="1">
    <citation type="submission" date="2019-12" db="EMBL/GenBank/DDBJ databases">
        <title>Paraburkholderia acidiphila 7Q-K02 sp. nov and Paraburkholderia acidisoli DHF22 sp. nov., two strains isolated from forest soil.</title>
        <authorList>
            <person name="Gao Z."/>
            <person name="Qiu L."/>
        </authorList>
    </citation>
    <scope>NUCLEOTIDE SEQUENCE [LARGE SCALE GENOMIC DNA]</scope>
    <source>
        <strain evidence="6 7">DHF22</strain>
    </source>
</reference>
<dbReference type="PANTHER" id="PTHR43400:SF10">
    <property type="entry name" value="3-OXOSTEROID 1-DEHYDROGENASE"/>
    <property type="match status" value="1"/>
</dbReference>
<dbReference type="PANTHER" id="PTHR43400">
    <property type="entry name" value="FUMARATE REDUCTASE"/>
    <property type="match status" value="1"/>
</dbReference>
<dbReference type="SUPFAM" id="SSF51905">
    <property type="entry name" value="FAD/NAD(P)-binding domain"/>
    <property type="match status" value="1"/>
</dbReference>
<proteinExistence type="predicted"/>
<evidence type="ECO:0000313" key="6">
    <source>
        <dbReference type="EMBL" id="QGZ65282.1"/>
    </source>
</evidence>
<dbReference type="Proteomes" id="UP000433577">
    <property type="component" value="Chromosome 3"/>
</dbReference>
<feature type="domain" description="FAD-dependent oxidoreductase 2 FAD-binding" evidence="5">
    <location>
        <begin position="12"/>
        <end position="548"/>
    </location>
</feature>
<keyword evidence="2" id="KW-0285">Flavoprotein</keyword>
<evidence type="ECO:0000256" key="1">
    <source>
        <dbReference type="ARBA" id="ARBA00001974"/>
    </source>
</evidence>
<protein>
    <submittedName>
        <fullName evidence="6">FAD-dependent oxidoreductase</fullName>
    </submittedName>
</protein>
<dbReference type="InterPro" id="IPR036188">
    <property type="entry name" value="FAD/NAD-bd_sf"/>
</dbReference>
<dbReference type="GO" id="GO:0016491">
    <property type="term" value="F:oxidoreductase activity"/>
    <property type="evidence" value="ECO:0007669"/>
    <property type="project" value="UniProtKB-KW"/>
</dbReference>
<dbReference type="InterPro" id="IPR027477">
    <property type="entry name" value="Succ_DH/fumarate_Rdtase_cat_sf"/>
</dbReference>
<dbReference type="KEGG" id="pacs:FAZ98_26285"/>
<organism evidence="6 7">
    <name type="scientific">Paraburkholderia acidisoli</name>
    <dbReference type="NCBI Taxonomy" id="2571748"/>
    <lineage>
        <taxon>Bacteria</taxon>
        <taxon>Pseudomonadati</taxon>
        <taxon>Pseudomonadota</taxon>
        <taxon>Betaproteobacteria</taxon>
        <taxon>Burkholderiales</taxon>
        <taxon>Burkholderiaceae</taxon>
        <taxon>Paraburkholderia</taxon>
    </lineage>
</organism>
<evidence type="ECO:0000313" key="7">
    <source>
        <dbReference type="Proteomes" id="UP000433577"/>
    </source>
</evidence>
<dbReference type="RefSeq" id="WP_158955561.1">
    <property type="nucleotide sequence ID" value="NZ_CP046915.1"/>
</dbReference>
<evidence type="ECO:0000256" key="4">
    <source>
        <dbReference type="ARBA" id="ARBA00023002"/>
    </source>
</evidence>
<accession>A0A7Z2GNX5</accession>